<comment type="caution">
    <text evidence="2">The sequence shown here is derived from an EMBL/GenBank/DDBJ whole genome shotgun (WGS) entry which is preliminary data.</text>
</comment>
<dbReference type="InterPro" id="IPR025282">
    <property type="entry name" value="DUF4214"/>
</dbReference>
<feature type="non-terminal residue" evidence="2">
    <location>
        <position position="364"/>
    </location>
</feature>
<gene>
    <name evidence="2" type="ORF">GM668_12560</name>
</gene>
<organism evidence="2 3">
    <name type="scientific">Pseudoduganella ginsengisoli</name>
    <dbReference type="NCBI Taxonomy" id="1462440"/>
    <lineage>
        <taxon>Bacteria</taxon>
        <taxon>Pseudomonadati</taxon>
        <taxon>Pseudomonadota</taxon>
        <taxon>Betaproteobacteria</taxon>
        <taxon>Burkholderiales</taxon>
        <taxon>Oxalobacteraceae</taxon>
        <taxon>Telluria group</taxon>
        <taxon>Pseudoduganella</taxon>
    </lineage>
</organism>
<accession>A0A6L6Q094</accession>
<dbReference type="EMBL" id="WNLA01000007">
    <property type="protein sequence ID" value="MTW02916.1"/>
    <property type="molecule type" value="Genomic_DNA"/>
</dbReference>
<dbReference type="OrthoDB" id="8749115at2"/>
<protein>
    <submittedName>
        <fullName evidence="2">DUF4214 domain-containing protein</fullName>
    </submittedName>
</protein>
<feature type="domain" description="DUF4214" evidence="1">
    <location>
        <begin position="42"/>
        <end position="107"/>
    </location>
</feature>
<keyword evidence="3" id="KW-1185">Reference proteome</keyword>
<feature type="domain" description="DUF4214" evidence="1">
    <location>
        <begin position="221"/>
        <end position="275"/>
    </location>
</feature>
<evidence type="ECO:0000259" key="1">
    <source>
        <dbReference type="Pfam" id="PF13946"/>
    </source>
</evidence>
<dbReference type="Proteomes" id="UP000484015">
    <property type="component" value="Unassembled WGS sequence"/>
</dbReference>
<evidence type="ECO:0000313" key="2">
    <source>
        <dbReference type="EMBL" id="MTW02916.1"/>
    </source>
</evidence>
<dbReference type="Gene3D" id="1.10.3130.20">
    <property type="entry name" value="Phycobilisome linker domain"/>
    <property type="match status" value="2"/>
</dbReference>
<sequence length="364" mass="37706">MAAIQSQLQQLYVTYFNRPADKEGLAYWTAALDKGSTVASIAADFAKSPEYQALYEGKSNVDLIKAVYQNLFGRVAEASGAEYWAGVMKQGYSAHATVGLILAAASETDKRVVDNKTEAAAAFTAALDTATESTAYTRTPAKASASAWLNGVTTDASLAQAKAGIDKAVSAAVGATAQAMAATTQQLQQLYVTYFNRPADTDGLAFWTGYVESGTSVASIAADFAKSPEYKALYEGKSNTDLIKAVYLNLFGREAEPSGAEYWAGVMKQGYSAHETVGMILAAASATDSRVVANKVDAATAFTTALDTAAESTAYTLATAKAAASAWLKGITTDASLAAAKAGVDKAVSAVVNATAQRGTLADG</sequence>
<reference evidence="2 3" key="1">
    <citation type="submission" date="2019-11" db="EMBL/GenBank/DDBJ databases">
        <title>Type strains purchased from KCTC, JCM and DSMZ.</title>
        <authorList>
            <person name="Lu H."/>
        </authorList>
    </citation>
    <scope>NUCLEOTIDE SEQUENCE [LARGE SCALE GENOMIC DNA]</scope>
    <source>
        <strain evidence="2 3">KCTC 42409</strain>
    </source>
</reference>
<name>A0A6L6Q094_9BURK</name>
<dbReference type="AlphaFoldDB" id="A0A6L6Q094"/>
<dbReference type="RefSeq" id="WP_155439314.1">
    <property type="nucleotide sequence ID" value="NZ_WNLA01000007.1"/>
</dbReference>
<dbReference type="InterPro" id="IPR038255">
    <property type="entry name" value="PBS_linker_sf"/>
</dbReference>
<evidence type="ECO:0000313" key="3">
    <source>
        <dbReference type="Proteomes" id="UP000484015"/>
    </source>
</evidence>
<proteinExistence type="predicted"/>
<dbReference type="Pfam" id="PF13946">
    <property type="entry name" value="DUF4214"/>
    <property type="match status" value="2"/>
</dbReference>